<dbReference type="Gene3D" id="3.40.50.1820">
    <property type="entry name" value="alpha/beta hydrolase"/>
    <property type="match status" value="1"/>
</dbReference>
<feature type="domain" description="Carboxylesterase type B" evidence="1">
    <location>
        <begin position="9"/>
        <end position="316"/>
    </location>
</feature>
<dbReference type="PANTHER" id="PTHR11559">
    <property type="entry name" value="CARBOXYLESTERASE"/>
    <property type="match status" value="1"/>
</dbReference>
<proteinExistence type="predicted"/>
<dbReference type="AlphaFoldDB" id="A0AAD7J0V9"/>
<feature type="non-terminal residue" evidence="2">
    <location>
        <position position="409"/>
    </location>
</feature>
<dbReference type="InterPro" id="IPR029058">
    <property type="entry name" value="AB_hydrolase_fold"/>
</dbReference>
<reference evidence="2" key="1">
    <citation type="submission" date="2023-03" db="EMBL/GenBank/DDBJ databases">
        <title>Massive genome expansion in bonnet fungi (Mycena s.s.) driven by repeated elements and novel gene families across ecological guilds.</title>
        <authorList>
            <consortium name="Lawrence Berkeley National Laboratory"/>
            <person name="Harder C.B."/>
            <person name="Miyauchi S."/>
            <person name="Viragh M."/>
            <person name="Kuo A."/>
            <person name="Thoen E."/>
            <person name="Andreopoulos B."/>
            <person name="Lu D."/>
            <person name="Skrede I."/>
            <person name="Drula E."/>
            <person name="Henrissat B."/>
            <person name="Morin E."/>
            <person name="Kohler A."/>
            <person name="Barry K."/>
            <person name="LaButti K."/>
            <person name="Morin E."/>
            <person name="Salamov A."/>
            <person name="Lipzen A."/>
            <person name="Mereny Z."/>
            <person name="Hegedus B."/>
            <person name="Baldrian P."/>
            <person name="Stursova M."/>
            <person name="Weitz H."/>
            <person name="Taylor A."/>
            <person name="Grigoriev I.V."/>
            <person name="Nagy L.G."/>
            <person name="Martin F."/>
            <person name="Kauserud H."/>
        </authorList>
    </citation>
    <scope>NUCLEOTIDE SEQUENCE</scope>
    <source>
        <strain evidence="2">CBHHK188m</strain>
    </source>
</reference>
<dbReference type="InterPro" id="IPR050309">
    <property type="entry name" value="Type-B_Carboxylest/Lipase"/>
</dbReference>
<organism evidence="2 3">
    <name type="scientific">Mycena maculata</name>
    <dbReference type="NCBI Taxonomy" id="230809"/>
    <lineage>
        <taxon>Eukaryota</taxon>
        <taxon>Fungi</taxon>
        <taxon>Dikarya</taxon>
        <taxon>Basidiomycota</taxon>
        <taxon>Agaricomycotina</taxon>
        <taxon>Agaricomycetes</taxon>
        <taxon>Agaricomycetidae</taxon>
        <taxon>Agaricales</taxon>
        <taxon>Marasmiineae</taxon>
        <taxon>Mycenaceae</taxon>
        <taxon>Mycena</taxon>
    </lineage>
</organism>
<dbReference type="Pfam" id="PF00135">
    <property type="entry name" value="COesterase"/>
    <property type="match status" value="1"/>
</dbReference>
<dbReference type="EMBL" id="JARJLG010000066">
    <property type="protein sequence ID" value="KAJ7754689.1"/>
    <property type="molecule type" value="Genomic_DNA"/>
</dbReference>
<dbReference type="InterPro" id="IPR002018">
    <property type="entry name" value="CarbesteraseB"/>
</dbReference>
<gene>
    <name evidence="2" type="ORF">DFH07DRAFT_743747</name>
</gene>
<dbReference type="SUPFAM" id="SSF53474">
    <property type="entry name" value="alpha/beta-Hydrolases"/>
    <property type="match status" value="1"/>
</dbReference>
<evidence type="ECO:0000259" key="1">
    <source>
        <dbReference type="Pfam" id="PF00135"/>
    </source>
</evidence>
<evidence type="ECO:0000313" key="2">
    <source>
        <dbReference type="EMBL" id="KAJ7754689.1"/>
    </source>
</evidence>
<dbReference type="Proteomes" id="UP001215280">
    <property type="component" value="Unassembled WGS sequence"/>
</dbReference>
<keyword evidence="2" id="KW-0378">Hydrolase</keyword>
<comment type="caution">
    <text evidence="2">The sequence shown here is derived from an EMBL/GenBank/DDBJ whole genome shotgun (WGS) entry which is preliminary data.</text>
</comment>
<evidence type="ECO:0000313" key="3">
    <source>
        <dbReference type="Proteomes" id="UP001215280"/>
    </source>
</evidence>
<sequence>AVYEGVVDENLNITKFLGIRYAAPPTGNLRSTTPSKLDGIQQADANPDQCYQGMFGASPTNPLSPRDDTPAQSEDCLFLRSASIPYPHGEIEQLPQLFFVQRNPHTFGSASLYNGSDLVQESNGEAVVVAWNSFMDIPIRPGFLAGQQVKDDGVLNAGLLDQDFVLRWVNTNVYLQRGDPDQVTIWGESAGAGSVIQHMVVNDGNTEPQLFWAGITSSTLLPSQYLYNHTIPQILFNEVVLQAGYVSHSNCTWSLISVSSCNVTDILDCLRSVDGPSLQDINLSMILGGFFGTFTFVPVVDGSFITRSPTEAFAHGKLNGVCYSTTPQVSFHQRTSTSGYLNLDPNRPHPFKSSCGLRGPPRVGMNHLMGTRTHHGHAHHGYTHLSWACPPWVYPCVISQLGGHANFLA</sequence>
<keyword evidence="3" id="KW-1185">Reference proteome</keyword>
<dbReference type="GO" id="GO:0016787">
    <property type="term" value="F:hydrolase activity"/>
    <property type="evidence" value="ECO:0007669"/>
    <property type="project" value="UniProtKB-KW"/>
</dbReference>
<accession>A0AAD7J0V9</accession>
<protein>
    <submittedName>
        <fullName evidence="2">Alpha/Beta hydrolase protein</fullName>
    </submittedName>
</protein>
<name>A0AAD7J0V9_9AGAR</name>